<keyword evidence="3" id="KW-0605">Phycobilisome</keyword>
<dbReference type="Proteomes" id="UP000718564">
    <property type="component" value="Unassembled WGS sequence"/>
</dbReference>
<comment type="similarity">
    <text evidence="1">Belongs to the CpcE/RpcE/PecE family.</text>
</comment>
<sequence>MTVDSLFEQLKHPNPHLRERAMFELAENRDENTIPRLMSVLNDEDVTLRRAAVKTLGVIGVDSVPSLVKSLLNSNNVTVRGSCAKALAQIAVNYPDVPFPTEGLQGLQTAINDPNPVVHIAAVMALGEVGSPAFDILDEALKTTDNVAVAVSVVNALAASGDDRAIEVLKGLTNDESADSYVRESAVSALSRLEQVINLNARRQQ</sequence>
<dbReference type="Pfam" id="PF13646">
    <property type="entry name" value="HEAT_2"/>
    <property type="match status" value="2"/>
</dbReference>
<accession>A0ABX1P113</accession>
<dbReference type="SUPFAM" id="SSF48371">
    <property type="entry name" value="ARM repeat"/>
    <property type="match status" value="1"/>
</dbReference>
<evidence type="ECO:0000313" key="7">
    <source>
        <dbReference type="Proteomes" id="UP000718564"/>
    </source>
</evidence>
<dbReference type="PANTHER" id="PTHR12697:SF5">
    <property type="entry name" value="DEOXYHYPUSINE HYDROXYLASE"/>
    <property type="match status" value="1"/>
</dbReference>
<evidence type="ECO:0000256" key="4">
    <source>
        <dbReference type="ARBA" id="ARBA00023239"/>
    </source>
</evidence>
<dbReference type="PROSITE" id="PS50077">
    <property type="entry name" value="HEAT_REPEAT"/>
    <property type="match status" value="2"/>
</dbReference>
<organism evidence="6 7">
    <name type="scientific">Brasilonema bromeliae SPC951</name>
    <dbReference type="NCBI Taxonomy" id="385972"/>
    <lineage>
        <taxon>Bacteria</taxon>
        <taxon>Bacillati</taxon>
        <taxon>Cyanobacteriota</taxon>
        <taxon>Cyanophyceae</taxon>
        <taxon>Nostocales</taxon>
        <taxon>Scytonemataceae</taxon>
        <taxon>Brasilonema</taxon>
        <taxon>Bromeliae group (in: Brasilonema)</taxon>
    </lineage>
</organism>
<protein>
    <submittedName>
        <fullName evidence="6">HEAT repeat domain-containing protein</fullName>
    </submittedName>
</protein>
<keyword evidence="2" id="KW-0042">Antenna complex</keyword>
<evidence type="ECO:0000256" key="2">
    <source>
        <dbReference type="ARBA" id="ARBA00022549"/>
    </source>
</evidence>
<keyword evidence="7" id="KW-1185">Reference proteome</keyword>
<name>A0ABX1P113_9CYAN</name>
<evidence type="ECO:0000313" key="6">
    <source>
        <dbReference type="EMBL" id="NMG17976.1"/>
    </source>
</evidence>
<evidence type="ECO:0000256" key="1">
    <source>
        <dbReference type="ARBA" id="ARBA00009299"/>
    </source>
</evidence>
<gene>
    <name evidence="6" type="ORF">DP116_00365</name>
</gene>
<evidence type="ECO:0000256" key="3">
    <source>
        <dbReference type="ARBA" id="ARBA00022738"/>
    </source>
</evidence>
<proteinExistence type="inferred from homology"/>
<dbReference type="InterPro" id="IPR021133">
    <property type="entry name" value="HEAT_type_2"/>
</dbReference>
<dbReference type="PANTHER" id="PTHR12697">
    <property type="entry name" value="PBS LYASE HEAT-LIKE PROTEIN"/>
    <property type="match status" value="1"/>
</dbReference>
<dbReference type="InterPro" id="IPR016024">
    <property type="entry name" value="ARM-type_fold"/>
</dbReference>
<comment type="caution">
    <text evidence="6">The sequence shown here is derived from an EMBL/GenBank/DDBJ whole genome shotgun (WGS) entry which is preliminary data.</text>
</comment>
<keyword evidence="4" id="KW-0456">Lyase</keyword>
<dbReference type="EMBL" id="QMEB01000001">
    <property type="protein sequence ID" value="NMG17976.1"/>
    <property type="molecule type" value="Genomic_DNA"/>
</dbReference>
<dbReference type="InterPro" id="IPR011989">
    <property type="entry name" value="ARM-like"/>
</dbReference>
<reference evidence="6 7" key="1">
    <citation type="submission" date="2018-06" db="EMBL/GenBank/DDBJ databases">
        <title>Comparative genomics of Brasilonema spp. strains.</title>
        <authorList>
            <person name="Alvarenga D.O."/>
            <person name="Fiore M.F."/>
            <person name="Varani A.M."/>
        </authorList>
    </citation>
    <scope>NUCLEOTIDE SEQUENCE [LARGE SCALE GENOMIC DNA]</scope>
    <source>
        <strain evidence="6 7">SPC951</strain>
    </source>
</reference>
<comment type="function">
    <text evidence="5">Catalyzes the hydroxylation of the N(6)-(4-aminobutyl)-L-lysine intermediate produced by deoxyhypusine synthase/DHPS on a critical lysine of the eukaryotic translation initiation factor 5A/eIF-5A. This is the second step of the post-translational modification of that lysine into an unusual amino acid residue named hypusine. Hypusination is unique to mature eIF-5A factor and is essential for its function.</text>
</comment>
<dbReference type="SMART" id="SM00567">
    <property type="entry name" value="EZ_HEAT"/>
    <property type="match status" value="5"/>
</dbReference>
<dbReference type="Gene3D" id="1.25.10.10">
    <property type="entry name" value="Leucine-rich Repeat Variant"/>
    <property type="match status" value="2"/>
</dbReference>
<dbReference type="RefSeq" id="WP_169153268.1">
    <property type="nucleotide sequence ID" value="NZ_CAWPJE010000193.1"/>
</dbReference>
<dbReference type="InterPro" id="IPR004155">
    <property type="entry name" value="PBS_lyase_HEAT"/>
</dbReference>
<evidence type="ECO:0000256" key="5">
    <source>
        <dbReference type="ARBA" id="ARBA00045876"/>
    </source>
</evidence>